<dbReference type="EMBL" id="QZBU01002581">
    <property type="protein sequence ID" value="TIA34981.1"/>
    <property type="molecule type" value="Genomic_DNA"/>
</dbReference>
<dbReference type="Proteomes" id="UP000304947">
    <property type="component" value="Unassembled WGS sequence"/>
</dbReference>
<gene>
    <name evidence="2" type="ORF">D6C83_06739</name>
</gene>
<feature type="non-terminal residue" evidence="2">
    <location>
        <position position="1"/>
    </location>
</feature>
<dbReference type="AlphaFoldDB" id="A0A4T0BKG2"/>
<organism evidence="2 3">
    <name type="scientific">Aureobasidium pullulans</name>
    <name type="common">Black yeast</name>
    <name type="synonym">Pullularia pullulans</name>
    <dbReference type="NCBI Taxonomy" id="5580"/>
    <lineage>
        <taxon>Eukaryota</taxon>
        <taxon>Fungi</taxon>
        <taxon>Dikarya</taxon>
        <taxon>Ascomycota</taxon>
        <taxon>Pezizomycotina</taxon>
        <taxon>Dothideomycetes</taxon>
        <taxon>Dothideomycetidae</taxon>
        <taxon>Dothideales</taxon>
        <taxon>Saccotheciaceae</taxon>
        <taxon>Aureobasidium</taxon>
    </lineage>
</organism>
<reference evidence="2 3" key="1">
    <citation type="submission" date="2018-10" db="EMBL/GenBank/DDBJ databases">
        <title>Fifty Aureobasidium pullulans genomes reveal a recombining polyextremotolerant generalist.</title>
        <authorList>
            <person name="Gostincar C."/>
            <person name="Turk M."/>
            <person name="Zajc J."/>
            <person name="Gunde-Cimerman N."/>
        </authorList>
    </citation>
    <scope>NUCLEOTIDE SEQUENCE [LARGE SCALE GENOMIC DNA]</scope>
    <source>
        <strain evidence="2 3">EXF-3380</strain>
    </source>
</reference>
<evidence type="ECO:0000256" key="1">
    <source>
        <dbReference type="SAM" id="MobiDB-lite"/>
    </source>
</evidence>
<comment type="caution">
    <text evidence="2">The sequence shown here is derived from an EMBL/GenBank/DDBJ whole genome shotgun (WGS) entry which is preliminary data.</text>
</comment>
<evidence type="ECO:0000313" key="3">
    <source>
        <dbReference type="Proteomes" id="UP000304947"/>
    </source>
</evidence>
<feature type="region of interest" description="Disordered" evidence="1">
    <location>
        <begin position="19"/>
        <end position="70"/>
    </location>
</feature>
<accession>A0A4T0BKG2</accession>
<feature type="compositionally biased region" description="Polar residues" evidence="1">
    <location>
        <begin position="31"/>
        <end position="49"/>
    </location>
</feature>
<protein>
    <submittedName>
        <fullName evidence="2">Uncharacterized protein</fullName>
    </submittedName>
</protein>
<sequence>DALYNDPDIWDFDAILPKATSGSWHRPDVQQMMNDPNSANNPQSSQQIPMQPYGAPPQQYKAPQGPPQYV</sequence>
<evidence type="ECO:0000313" key="2">
    <source>
        <dbReference type="EMBL" id="TIA34981.1"/>
    </source>
</evidence>
<proteinExistence type="predicted"/>
<name>A0A4T0BKG2_AURPU</name>